<gene>
    <name evidence="1" type="ORF">MENTE1834_LOCUS1557</name>
</gene>
<name>A0ACB0XNN3_MELEN</name>
<dbReference type="EMBL" id="CAVMJV010000001">
    <property type="protein sequence ID" value="CAK5010207.1"/>
    <property type="molecule type" value="Genomic_DNA"/>
</dbReference>
<evidence type="ECO:0000313" key="2">
    <source>
        <dbReference type="Proteomes" id="UP001497535"/>
    </source>
</evidence>
<accession>A0ACB0XNN3</accession>
<protein>
    <submittedName>
        <fullName evidence="1">Uncharacterized protein</fullName>
    </submittedName>
</protein>
<keyword evidence="2" id="KW-1185">Reference proteome</keyword>
<reference evidence="1" key="1">
    <citation type="submission" date="2023-11" db="EMBL/GenBank/DDBJ databases">
        <authorList>
            <person name="Poullet M."/>
        </authorList>
    </citation>
    <scope>NUCLEOTIDE SEQUENCE</scope>
    <source>
        <strain evidence="1">E1834</strain>
    </source>
</reference>
<comment type="caution">
    <text evidence="1">The sequence shown here is derived from an EMBL/GenBank/DDBJ whole genome shotgun (WGS) entry which is preliminary data.</text>
</comment>
<evidence type="ECO:0000313" key="1">
    <source>
        <dbReference type="EMBL" id="CAK5010207.1"/>
    </source>
</evidence>
<dbReference type="Proteomes" id="UP001497535">
    <property type="component" value="Unassembled WGS sequence"/>
</dbReference>
<organism evidence="1 2">
    <name type="scientific">Meloidogyne enterolobii</name>
    <name type="common">Root-knot nematode worm</name>
    <name type="synonym">Meloidogyne mayaguensis</name>
    <dbReference type="NCBI Taxonomy" id="390850"/>
    <lineage>
        <taxon>Eukaryota</taxon>
        <taxon>Metazoa</taxon>
        <taxon>Ecdysozoa</taxon>
        <taxon>Nematoda</taxon>
        <taxon>Chromadorea</taxon>
        <taxon>Rhabditida</taxon>
        <taxon>Tylenchina</taxon>
        <taxon>Tylenchomorpha</taxon>
        <taxon>Tylenchoidea</taxon>
        <taxon>Meloidogynidae</taxon>
        <taxon>Meloidogyninae</taxon>
        <taxon>Meloidogyne</taxon>
    </lineage>
</organism>
<proteinExistence type="predicted"/>
<sequence>MCGRVFTYHRGAGLPPVDLGGMIIKGIGKRFCLLKISCSNGKRIGRECWSRKTRFRLMHLTLV</sequence>